<dbReference type="Gene3D" id="3.40.50.1820">
    <property type="entry name" value="alpha/beta hydrolase"/>
    <property type="match status" value="1"/>
</dbReference>
<comment type="similarity">
    <text evidence="1">Belongs to the peptidase S33 family. ABHD4/ABHD5 subfamily.</text>
</comment>
<dbReference type="PANTHER" id="PTHR42886:SF29">
    <property type="entry name" value="PUMMELIG, ISOFORM A"/>
    <property type="match status" value="1"/>
</dbReference>
<protein>
    <recommendedName>
        <fullName evidence="3">AB hydrolase-1 domain-containing protein</fullName>
    </recommendedName>
</protein>
<sequence length="428" mass="47363">MKDSGIADAAAELVASAEAPQLPWWMKVTRWRPTSKEEAVHAERGILNLLRSKWQVEDVPVGPGPEQYMHTLTNSSSSGNEPVKGPAMVLMPGYGAGSGFFFRNLDGLARVFNLFAVDWLGTGLSGRPPFTAQDRPATEDFFLESLNTWRKEQGLDSFILVGHSLGGYLAASYALRHPEQVQHLVLVGPAGIPTKPEGWESRFATDSWSLRSQLFKLAAHAWGSGITPFSLIRALGPWGPGLVGKYVTGRFSMHGMPLEPAESSTFRDYFYHIAAARGSGEYALRHILAPGAWAHAPLQERLAELKVPVTFIYGEHDWMQPAAGQALADKLDQIRPRKVASDHRVEIVSDSGHFVFLEQPQAFNAALLRSMESYLPHGLAAEAAAQEEQVLRVKQEQLVQQLRQRQQERQAGEQQKEQQQQQPASDRG</sequence>
<organism evidence="4 5">
    <name type="scientific">Tetradesmus obliquus</name>
    <name type="common">Green alga</name>
    <name type="synonym">Acutodesmus obliquus</name>
    <dbReference type="NCBI Taxonomy" id="3088"/>
    <lineage>
        <taxon>Eukaryota</taxon>
        <taxon>Viridiplantae</taxon>
        <taxon>Chlorophyta</taxon>
        <taxon>core chlorophytes</taxon>
        <taxon>Chlorophyceae</taxon>
        <taxon>CS clade</taxon>
        <taxon>Sphaeropleales</taxon>
        <taxon>Scenedesmaceae</taxon>
        <taxon>Tetradesmus</taxon>
    </lineage>
</organism>
<dbReference type="PRINTS" id="PR00111">
    <property type="entry name" value="ABHYDROLASE"/>
</dbReference>
<evidence type="ECO:0000256" key="1">
    <source>
        <dbReference type="ARBA" id="ARBA00038097"/>
    </source>
</evidence>
<gene>
    <name evidence="4" type="ORF">OEZ85_002129</name>
</gene>
<dbReference type="EMBL" id="CP126213">
    <property type="protein sequence ID" value="WIA15491.1"/>
    <property type="molecule type" value="Genomic_DNA"/>
</dbReference>
<feature type="region of interest" description="Disordered" evidence="2">
    <location>
        <begin position="402"/>
        <end position="428"/>
    </location>
</feature>
<evidence type="ECO:0000256" key="2">
    <source>
        <dbReference type="SAM" id="MobiDB-lite"/>
    </source>
</evidence>
<evidence type="ECO:0000313" key="5">
    <source>
        <dbReference type="Proteomes" id="UP001244341"/>
    </source>
</evidence>
<evidence type="ECO:0000259" key="3">
    <source>
        <dbReference type="Pfam" id="PF00561"/>
    </source>
</evidence>
<dbReference type="InterPro" id="IPR029058">
    <property type="entry name" value="AB_hydrolase_fold"/>
</dbReference>
<dbReference type="Pfam" id="PF00561">
    <property type="entry name" value="Abhydrolase_1"/>
    <property type="match status" value="1"/>
</dbReference>
<feature type="domain" description="AB hydrolase-1" evidence="3">
    <location>
        <begin position="86"/>
        <end position="197"/>
    </location>
</feature>
<dbReference type="SUPFAM" id="SSF53474">
    <property type="entry name" value="alpha/beta-Hydrolases"/>
    <property type="match status" value="1"/>
</dbReference>
<keyword evidence="5" id="KW-1185">Reference proteome</keyword>
<feature type="compositionally biased region" description="Basic and acidic residues" evidence="2">
    <location>
        <begin position="405"/>
        <end position="416"/>
    </location>
</feature>
<dbReference type="InterPro" id="IPR000639">
    <property type="entry name" value="Epox_hydrolase-like"/>
</dbReference>
<accession>A0ABY8U209</accession>
<name>A0ABY8U209_TETOB</name>
<dbReference type="PANTHER" id="PTHR42886">
    <property type="entry name" value="RE40534P-RELATED"/>
    <property type="match status" value="1"/>
</dbReference>
<reference evidence="4 5" key="1">
    <citation type="submission" date="2023-05" db="EMBL/GenBank/DDBJ databases">
        <title>A 100% complete, gapless, phased diploid assembly of the Scenedesmus obliquus UTEX 3031 genome.</title>
        <authorList>
            <person name="Biondi T.C."/>
            <person name="Hanschen E.R."/>
            <person name="Kwon T."/>
            <person name="Eng W."/>
            <person name="Kruse C.P.S."/>
            <person name="Koehler S.I."/>
            <person name="Kunde Y."/>
            <person name="Gleasner C.D."/>
            <person name="You Mak K.T."/>
            <person name="Polle J."/>
            <person name="Hovde B.T."/>
            <person name="Starkenburg S.R."/>
        </authorList>
    </citation>
    <scope>NUCLEOTIDE SEQUENCE [LARGE SCALE GENOMIC DNA]</scope>
    <source>
        <strain evidence="4 5">DOE0152z</strain>
    </source>
</reference>
<dbReference type="PRINTS" id="PR00412">
    <property type="entry name" value="EPOXHYDRLASE"/>
</dbReference>
<evidence type="ECO:0000313" key="4">
    <source>
        <dbReference type="EMBL" id="WIA15491.1"/>
    </source>
</evidence>
<dbReference type="InterPro" id="IPR000073">
    <property type="entry name" value="AB_hydrolase_1"/>
</dbReference>
<dbReference type="Proteomes" id="UP001244341">
    <property type="component" value="Chromosome 6b"/>
</dbReference>
<proteinExistence type="inferred from homology"/>